<dbReference type="GO" id="GO:0005634">
    <property type="term" value="C:nucleus"/>
    <property type="evidence" value="ECO:0007669"/>
    <property type="project" value="UniProtKB-SubCell"/>
</dbReference>
<evidence type="ECO:0000256" key="10">
    <source>
        <dbReference type="ARBA" id="ARBA00023306"/>
    </source>
</evidence>
<dbReference type="InterPro" id="IPR016024">
    <property type="entry name" value="ARM-type_fold"/>
</dbReference>
<comment type="subcellular location">
    <subcellularLocation>
        <location evidence="1">Nucleus</location>
    </subcellularLocation>
</comment>
<evidence type="ECO:0000256" key="6">
    <source>
        <dbReference type="ARBA" id="ARBA00022763"/>
    </source>
</evidence>
<dbReference type="EMBL" id="JADFTS010000001">
    <property type="protein sequence ID" value="KAF9625359.1"/>
    <property type="molecule type" value="Genomic_DNA"/>
</dbReference>
<evidence type="ECO:0000313" key="19">
    <source>
        <dbReference type="Proteomes" id="UP000631114"/>
    </source>
</evidence>
<evidence type="ECO:0000256" key="5">
    <source>
        <dbReference type="ARBA" id="ARBA00022741"/>
    </source>
</evidence>
<comment type="catalytic activity">
    <reaction evidence="11">
        <text>L-threonyl-[protein] + ATP = O-phospho-L-threonyl-[protein] + ADP + H(+)</text>
        <dbReference type="Rhea" id="RHEA:46608"/>
        <dbReference type="Rhea" id="RHEA-COMP:11060"/>
        <dbReference type="Rhea" id="RHEA-COMP:11605"/>
        <dbReference type="ChEBI" id="CHEBI:15378"/>
        <dbReference type="ChEBI" id="CHEBI:30013"/>
        <dbReference type="ChEBI" id="CHEBI:30616"/>
        <dbReference type="ChEBI" id="CHEBI:61977"/>
        <dbReference type="ChEBI" id="CHEBI:456216"/>
        <dbReference type="EC" id="2.7.11.1"/>
    </reaction>
</comment>
<keyword evidence="8" id="KW-0067">ATP-binding</keyword>
<dbReference type="InterPro" id="IPR036940">
    <property type="entry name" value="PI3/4_kinase_cat_sf"/>
</dbReference>
<dbReference type="PANTHER" id="PTHR37079">
    <property type="entry name" value="SERINE/THREONINE-PROTEIN KINASE ATM"/>
    <property type="match status" value="1"/>
</dbReference>
<name>A0A835MFM3_9MAGN</name>
<dbReference type="FunFam" id="1.10.1070.11:FF:000015">
    <property type="entry name" value="Serine/threonine-protein kinase ATM"/>
    <property type="match status" value="1"/>
</dbReference>
<dbReference type="GO" id="GO:0004674">
    <property type="term" value="F:protein serine/threonine kinase activity"/>
    <property type="evidence" value="ECO:0007669"/>
    <property type="project" value="UniProtKB-KW"/>
</dbReference>
<dbReference type="Gene3D" id="3.30.1010.10">
    <property type="entry name" value="Phosphatidylinositol 3-kinase Catalytic Subunit, Chain A, domain 4"/>
    <property type="match status" value="1"/>
</dbReference>
<keyword evidence="5" id="KW-0547">Nucleotide-binding</keyword>
<evidence type="ECO:0000256" key="3">
    <source>
        <dbReference type="ARBA" id="ARBA00022527"/>
    </source>
</evidence>
<keyword evidence="10" id="KW-0131">Cell cycle</keyword>
<dbReference type="InterPro" id="IPR018936">
    <property type="entry name" value="PI3/4_kinase_CS"/>
</dbReference>
<dbReference type="PROSITE" id="PS51189">
    <property type="entry name" value="FAT"/>
    <property type="match status" value="1"/>
</dbReference>
<evidence type="ECO:0000313" key="18">
    <source>
        <dbReference type="EMBL" id="KAF9625359.1"/>
    </source>
</evidence>
<dbReference type="PROSITE" id="PS00915">
    <property type="entry name" value="PI3_4_KINASE_1"/>
    <property type="match status" value="1"/>
</dbReference>
<evidence type="ECO:0000256" key="9">
    <source>
        <dbReference type="ARBA" id="ARBA00023242"/>
    </source>
</evidence>
<comment type="caution">
    <text evidence="18">The sequence shown here is derived from an EMBL/GenBank/DDBJ whole genome shotgun (WGS) entry which is preliminary data.</text>
</comment>
<dbReference type="InterPro" id="IPR000403">
    <property type="entry name" value="PI3/4_kinase_cat_dom"/>
</dbReference>
<dbReference type="EC" id="2.7.11.1" evidence="2"/>
<dbReference type="InterPro" id="IPR014009">
    <property type="entry name" value="PIK_FAT"/>
</dbReference>
<dbReference type="PROSITE" id="PS51190">
    <property type="entry name" value="FATC"/>
    <property type="match status" value="1"/>
</dbReference>
<evidence type="ECO:0000259" key="15">
    <source>
        <dbReference type="PROSITE" id="PS50290"/>
    </source>
</evidence>
<dbReference type="Pfam" id="PF02260">
    <property type="entry name" value="FATC"/>
    <property type="match status" value="1"/>
</dbReference>
<evidence type="ECO:0000256" key="8">
    <source>
        <dbReference type="ARBA" id="ARBA00022840"/>
    </source>
</evidence>
<evidence type="ECO:0000256" key="4">
    <source>
        <dbReference type="ARBA" id="ARBA00022679"/>
    </source>
</evidence>
<dbReference type="SMART" id="SM00146">
    <property type="entry name" value="PI3Kc"/>
    <property type="match status" value="1"/>
</dbReference>
<dbReference type="OrthoDB" id="381190at2759"/>
<dbReference type="Pfam" id="PF00454">
    <property type="entry name" value="PI3_PI4_kinase"/>
    <property type="match status" value="1"/>
</dbReference>
<dbReference type="GO" id="GO:0005524">
    <property type="term" value="F:ATP binding"/>
    <property type="evidence" value="ECO:0007669"/>
    <property type="project" value="UniProtKB-KW"/>
</dbReference>
<feature type="domain" description="FATC" evidence="17">
    <location>
        <begin position="2392"/>
        <end position="2424"/>
    </location>
</feature>
<dbReference type="Pfam" id="PF25360">
    <property type="entry name" value="TPR_ATM"/>
    <property type="match status" value="1"/>
</dbReference>
<evidence type="ECO:0000256" key="7">
    <source>
        <dbReference type="ARBA" id="ARBA00022777"/>
    </source>
</evidence>
<comment type="catalytic activity">
    <reaction evidence="12">
        <text>L-seryl-[protein] + ATP = O-phospho-L-seryl-[protein] + ADP + H(+)</text>
        <dbReference type="Rhea" id="RHEA:17989"/>
        <dbReference type="Rhea" id="RHEA-COMP:9863"/>
        <dbReference type="Rhea" id="RHEA-COMP:11604"/>
        <dbReference type="ChEBI" id="CHEBI:15378"/>
        <dbReference type="ChEBI" id="CHEBI:29999"/>
        <dbReference type="ChEBI" id="CHEBI:30616"/>
        <dbReference type="ChEBI" id="CHEBI:83421"/>
        <dbReference type="ChEBI" id="CHEBI:456216"/>
        <dbReference type="EC" id="2.7.11.1"/>
    </reaction>
</comment>
<dbReference type="SUPFAM" id="SSF48371">
    <property type="entry name" value="ARM repeat"/>
    <property type="match status" value="1"/>
</dbReference>
<keyword evidence="6" id="KW-0227">DNA damage</keyword>
<evidence type="ECO:0000256" key="2">
    <source>
        <dbReference type="ARBA" id="ARBA00012513"/>
    </source>
</evidence>
<sequence length="2424" mass="274523">MAKVNQRFRYKLLECSVELLAEIEKGSDVKAMQSESQHIVRLPCRISDPLRSEMETYILAFLTDNVIDRMLLSDIFFLCTLICNCIYSSIIASSKEENSTFHLKLCQHVVMLLQRALCLVEECQNDLQSRGGSGCNLFLDGTGSILASVRGFVCGRLLSLCRDQTFNHDMLARDIIEAMERFLKALAKLFKGYSGGRWNVHSEVLSESVSSEIDADLDLNKGSNDMDAKGKCASGIPLSSVKWKFDVISVVASFFVVLPVTTWEIMLDLMENENDIKVCENILCCICEQFQSSPAGLSDLVFLMNDMIEVRMPLNLCSVDILIAIRSLLKALISMRNSERDSNANLSPDTMSSGQSLASLGDLVNKIADVNALDWNGRVVLIDCICNLVILDPHIGQGMIEQLLRMLQDTDYRVRLFLAKRIGVLFLIWDGHDELFVDICSNFGVKMVMSSKGKLVTAAEVRDLKLQPCSLRMETVTVTLAHLAFHSEKIEVEAIFMMCVVAAIHPCQRELVRAILENLSRKLQYTARSKYLEELMGSILFSWVACGVGLIELMEVRDLFVLNSEPNYFMQYCCPWLLPALILSGSTADLKKVSKVAAQPLTVLAKNHFVPIFAICMALHCSKKPGMENGVSVLQGSLLHIAEMSDNERDHLIKKHMVSIVSFLLSLSSSASDPANPFFSKDVIVLAVQTVVDGFMEMEDRPENVGIVDKINVFRADRVFMFIVEMHYKITAAVHHRHKCHRLSAIEVLINIIGHRAAFSSTSNYLFNLVGQFIGCQALQEQCCVILSKLLEVFKNNPTKDITSVLGEQLQFLVSKLIACCIPSESTGELSGVPPPQVLSLLHQLTVSSDPSLFDYIRELEPFPEINCFDGIRTFHQELCKAYSPRDHFLKFVRRTSYLPQRLLLWSLRTVHRKLLMGEIIFPEKDVKNTVEKFNSWRCEPEIVSAVWTLVGMCNSTDTNNISGLVSDFISRVGIGDPHCVVFHLPGEAGQVSPLQVLDQGSDQEVSFKDSGMPDGLLITLIRVLKKYLLDDSVSTIDMTSRALQGILSTERGQRALLSFDSYERSLIEVHSKGVNMELVEKLLSHSERKSNVEATAVHNSSLWMTHGKTYEMWICRLVYSLIDHTNDIILRLCQDIVLLKAEVAELLLSNILVNLAGRKDLSVDICKSISLQAQEYIFNESNELIKSVQIMLNALNELRSYHVMERATTSSTPVKRESSKYDKSSSYSSRSRCTLKKSINLSAMSSAALLSTFSWEKVYWLSIDYLQVAKSAIQCGSYFTSVMYVEHWCEEQFNSLTLGSPDFSSLEVLLPHIEILVSAVTRINEPDSLYGIIHSHKLTSQIITYEHEGNWSKALEYYDLQVRAEHGVQTDGCLVNLSQGKLQEAHQVSLLQPIDEMRHWKSYKGLMRSLQQTGCTHLLDLYCQGLTSQKGQFHHDLEFTELQYEAAWRAGNWDFSLLCGEVDSPPSRGHIHNNRFNEKLHGCLRALQEGDSNDFHMKLTDSKQVDDSGLLTAVLTSRPFFLDENYTVFMDLPVKMPPLCRNLSSQSIMQARRILDQLGIAWGLRWKSSPYAKTRSLFEKRKMYSEPIIPTSDQMETLNTDWSFILMQTQLHMNLLEPFIAFRRVLLQILSCKDCILQNLLESSSTLRKGSRFSLSAAALHEFKFLNAGAERQLPTPYICCLGRIEEAKLLRAQGQHEMAINLARHILHHYQLNGEASNVHRLVGKWLAETRSSNSRTILEQYLKHAVDLAKLNKSANKKGIARECQTHFHLAHYADALFRSYEERLNSNEWQAAMRLRKHKGEKTDYSMKIQELQKQLSMDRDEAERLQDDRDNFLGVALEGYQRCLVIGDKYDVRVVFRIVSLWFSLSSRQNVINGMLSTVKEVQSYKFIPLVYQIASRMGSLKDGQGAHSFQYALISLLKKMAVDHPYHTIFQTKQMVDIYIKLAELETRREDTNKKMPLPREIRNLRQLELVPVVTATFPVDRSCQYCEGSFPHFKGFGDSIMVMNGINAPKVVECFGSDGHKYRQLAKSGNDDLRQDAVMEQFFSLVNTFLQNHRDTWRRRLGIRTYKVSTILKVKIWEGLKNPCKVQKLLELFLALSGLGAKTPLVVPFTPSAGVLEWVDGTVPLGEYLLGSLRNGGAHGRYGVGDWSFLKCREEMANAKDKCKAFQKVCENFRPVMHYFFLERFLQPANWFERRLCYARSVAASSMVGYIVGLGDRHSMNILIDQVTAEVVHIDLGVAFEQGLMLKTPERVPFRLTRDIIDGMGVTGVEGVFRRCCEETLSVMRMNKEALLTIIEVFIHDPLYKWALSPLKALQLQKGDGYLSALGALELRCLRMQLKSPLGKEPNDDFVSSLEDSQDVYEGNKDAARALMRVKQKLDGYEEGEMRSVHGQVQQLIQDAIDPDRLCQMFPGWGSWL</sequence>
<accession>A0A835MFM3</accession>
<dbReference type="InterPro" id="IPR044107">
    <property type="entry name" value="PIKKc_ATM"/>
</dbReference>
<reference evidence="18 19" key="1">
    <citation type="submission" date="2020-10" db="EMBL/GenBank/DDBJ databases">
        <title>The Coptis chinensis genome and diversification of protoberbering-type alkaloids.</title>
        <authorList>
            <person name="Wang B."/>
            <person name="Shu S."/>
            <person name="Song C."/>
            <person name="Liu Y."/>
        </authorList>
    </citation>
    <scope>NUCLEOTIDE SEQUENCE [LARGE SCALE GENOMIC DNA]</scope>
    <source>
        <strain evidence="18">HL-2020</strain>
        <tissue evidence="18">Leaf</tissue>
    </source>
</reference>
<keyword evidence="4" id="KW-0808">Transferase</keyword>
<dbReference type="InterPro" id="IPR003152">
    <property type="entry name" value="FATC_dom"/>
</dbReference>
<feature type="domain" description="FAT" evidence="16">
    <location>
        <begin position="1268"/>
        <end position="1944"/>
    </location>
</feature>
<dbReference type="SUPFAM" id="SSF56112">
    <property type="entry name" value="Protein kinase-like (PK-like)"/>
    <property type="match status" value="2"/>
</dbReference>
<evidence type="ECO:0000256" key="12">
    <source>
        <dbReference type="ARBA" id="ARBA00048679"/>
    </source>
</evidence>
<dbReference type="CDD" id="cd05171">
    <property type="entry name" value="PIKKc_ATM"/>
    <property type="match status" value="1"/>
</dbReference>
<dbReference type="FunFam" id="3.30.1010.10:FF:000023">
    <property type="entry name" value="Serine/threonine-protein kinase ATM"/>
    <property type="match status" value="1"/>
</dbReference>
<evidence type="ECO:0000259" key="17">
    <source>
        <dbReference type="PROSITE" id="PS51190"/>
    </source>
</evidence>
<dbReference type="InterPro" id="IPR057445">
    <property type="entry name" value="ATM_TPR"/>
</dbReference>
<evidence type="ECO:0000256" key="14">
    <source>
        <dbReference type="SAM" id="Coils"/>
    </source>
</evidence>
<dbReference type="PROSITE" id="PS50290">
    <property type="entry name" value="PI3_4_KINASE_3"/>
    <property type="match status" value="1"/>
</dbReference>
<keyword evidence="3" id="KW-0723">Serine/threonine-protein kinase</keyword>
<dbReference type="GO" id="GO:0006281">
    <property type="term" value="P:DNA repair"/>
    <property type="evidence" value="ECO:0007669"/>
    <property type="project" value="InterPro"/>
</dbReference>
<keyword evidence="9" id="KW-0539">Nucleus</keyword>
<proteinExistence type="predicted"/>
<feature type="domain" description="PI3K/PI4K catalytic" evidence="15">
    <location>
        <begin position="2003"/>
        <end position="2354"/>
    </location>
</feature>
<keyword evidence="19" id="KW-1185">Reference proteome</keyword>
<dbReference type="Proteomes" id="UP000631114">
    <property type="component" value="Unassembled WGS sequence"/>
</dbReference>
<dbReference type="Gene3D" id="1.10.1070.11">
    <property type="entry name" value="Phosphatidylinositol 3-/4-kinase, catalytic domain"/>
    <property type="match status" value="1"/>
</dbReference>
<dbReference type="InterPro" id="IPR011009">
    <property type="entry name" value="Kinase-like_dom_sf"/>
</dbReference>
<keyword evidence="7" id="KW-0418">Kinase</keyword>
<dbReference type="SMART" id="SM01343">
    <property type="entry name" value="FATC"/>
    <property type="match status" value="1"/>
</dbReference>
<organism evidence="18 19">
    <name type="scientific">Coptis chinensis</name>
    <dbReference type="NCBI Taxonomy" id="261450"/>
    <lineage>
        <taxon>Eukaryota</taxon>
        <taxon>Viridiplantae</taxon>
        <taxon>Streptophyta</taxon>
        <taxon>Embryophyta</taxon>
        <taxon>Tracheophyta</taxon>
        <taxon>Spermatophyta</taxon>
        <taxon>Magnoliopsida</taxon>
        <taxon>Ranunculales</taxon>
        <taxon>Ranunculaceae</taxon>
        <taxon>Coptidoideae</taxon>
        <taxon>Coptis</taxon>
    </lineage>
</organism>
<evidence type="ECO:0000256" key="13">
    <source>
        <dbReference type="ARBA" id="ARBA00073111"/>
    </source>
</evidence>
<dbReference type="InterPro" id="IPR038980">
    <property type="entry name" value="ATM_plant"/>
</dbReference>
<dbReference type="PROSITE" id="PS00916">
    <property type="entry name" value="PI3_4_KINASE_2"/>
    <property type="match status" value="1"/>
</dbReference>
<feature type="coiled-coil region" evidence="14">
    <location>
        <begin position="1799"/>
        <end position="1833"/>
    </location>
</feature>
<evidence type="ECO:0000256" key="1">
    <source>
        <dbReference type="ARBA" id="ARBA00004123"/>
    </source>
</evidence>
<gene>
    <name evidence="18" type="ORF">IFM89_022141</name>
</gene>
<protein>
    <recommendedName>
        <fullName evidence="13">Serine/threonine-protein kinase ATM</fullName>
        <ecNumber evidence="2">2.7.11.1</ecNumber>
    </recommendedName>
</protein>
<keyword evidence="14" id="KW-0175">Coiled coil</keyword>
<dbReference type="PANTHER" id="PTHR37079:SF4">
    <property type="entry name" value="SERINE_THREONINE-PROTEIN KINASE ATM"/>
    <property type="match status" value="1"/>
</dbReference>
<evidence type="ECO:0000256" key="11">
    <source>
        <dbReference type="ARBA" id="ARBA00047899"/>
    </source>
</evidence>
<evidence type="ECO:0000259" key="16">
    <source>
        <dbReference type="PROSITE" id="PS51189"/>
    </source>
</evidence>